<dbReference type="Proteomes" id="UP000002212">
    <property type="component" value="Plasmid pROB01"/>
</dbReference>
<geneLocation type="plasmid" evidence="2 3">
    <name>pROB01</name>
</geneLocation>
<dbReference type="Pfam" id="PF01266">
    <property type="entry name" value="DAO"/>
    <property type="match status" value="1"/>
</dbReference>
<dbReference type="KEGG" id="rop:ROP_pROB01-03110"/>
<dbReference type="EMBL" id="AP011116">
    <property type="protein sequence ID" value="BAH55810.1"/>
    <property type="molecule type" value="Genomic_DNA"/>
</dbReference>
<dbReference type="PATRIC" id="fig|632772.20.peg.8046"/>
<evidence type="ECO:0000313" key="2">
    <source>
        <dbReference type="EMBL" id="BAH55810.1"/>
    </source>
</evidence>
<proteinExistence type="predicted"/>
<dbReference type="RefSeq" id="WP_007295995.1">
    <property type="nucleotide sequence ID" value="NC_012520.1"/>
</dbReference>
<dbReference type="OrthoDB" id="9805852at2"/>
<protein>
    <submittedName>
        <fullName evidence="2">Putative oxidoreductase</fullName>
    </submittedName>
</protein>
<dbReference type="InterPro" id="IPR036188">
    <property type="entry name" value="FAD/NAD-bd_sf"/>
</dbReference>
<dbReference type="SUPFAM" id="SSF51905">
    <property type="entry name" value="FAD/NAD(P)-binding domain"/>
    <property type="match status" value="1"/>
</dbReference>
<dbReference type="Gene3D" id="3.50.50.60">
    <property type="entry name" value="FAD/NAD(P)-binding domain"/>
    <property type="match status" value="1"/>
</dbReference>
<dbReference type="PANTHER" id="PTHR13847">
    <property type="entry name" value="SARCOSINE DEHYDROGENASE-RELATED"/>
    <property type="match status" value="1"/>
</dbReference>
<gene>
    <name evidence="2" type="ordered locus">ROP_pROB01-03110</name>
</gene>
<dbReference type="InterPro" id="IPR006076">
    <property type="entry name" value="FAD-dep_OxRdtase"/>
</dbReference>
<dbReference type="PANTHER" id="PTHR13847:SF281">
    <property type="entry name" value="FAD DEPENDENT OXIDOREDUCTASE DOMAIN-CONTAINING PROTEIN"/>
    <property type="match status" value="1"/>
</dbReference>
<organism evidence="2 3">
    <name type="scientific">Rhodococcus opacus (strain B4)</name>
    <dbReference type="NCBI Taxonomy" id="632772"/>
    <lineage>
        <taxon>Bacteria</taxon>
        <taxon>Bacillati</taxon>
        <taxon>Actinomycetota</taxon>
        <taxon>Actinomycetes</taxon>
        <taxon>Mycobacteriales</taxon>
        <taxon>Nocardiaceae</taxon>
        <taxon>Rhodococcus</taxon>
    </lineage>
</organism>
<evidence type="ECO:0000259" key="1">
    <source>
        <dbReference type="Pfam" id="PF01266"/>
    </source>
</evidence>
<dbReference type="Gene3D" id="3.30.9.10">
    <property type="entry name" value="D-Amino Acid Oxidase, subunit A, domain 2"/>
    <property type="match status" value="1"/>
</dbReference>
<dbReference type="AlphaFoldDB" id="C1BD66"/>
<evidence type="ECO:0000313" key="3">
    <source>
        <dbReference type="Proteomes" id="UP000002212"/>
    </source>
</evidence>
<name>C1BD66_RHOOB</name>
<sequence length="425" mass="45900">MKLGSYWLDTAEPGADYRRNDVPAHADVAVIGAGLTGLSTALHVARAGASVVLLEEHTIGWGASGRNGGMATTGLAISFPTAVRRYGPERAREMFLAYNAAIDTIEDLVTTEGIDCAFERTGKLTLACKPSHYTGFERSAELISKYTGQDVALIPPQDIRDEIGSSFYHGAMVDPLGAGVHVGKLVHGLARAAAANGVSIHEGCKVTAMTKRDGYQHDIQTARGVVRADQVVVATSGYTGGLTPWLRRRIVPIGSFIIVTEPLPQHVVDELLPRKRVAADSKHLLYYFRITPDNRLLFGGRARFAMSNSGSDIKSGQILKRAMTKVYPQLADVGIDYCWGGLVDMSVDQMVHAGEQDGLYYSVGYSGHGVQMATHMGKVLSHIVTGDTTANPWRDLTFLPVPGHFGPPWFLPPAGAFFRVLDLVR</sequence>
<feature type="domain" description="FAD dependent oxidoreductase" evidence="1">
    <location>
        <begin position="27"/>
        <end position="381"/>
    </location>
</feature>
<reference evidence="2 3" key="1">
    <citation type="submission" date="2009-03" db="EMBL/GenBank/DDBJ databases">
        <title>Comparison of the complete genome sequences of Rhodococcus erythropolis PR4 and Rhodococcus opacus B4.</title>
        <authorList>
            <person name="Takarada H."/>
            <person name="Sekine M."/>
            <person name="Hosoyama A."/>
            <person name="Yamada R."/>
            <person name="Fujisawa T."/>
            <person name="Omata S."/>
            <person name="Shimizu A."/>
            <person name="Tsukatani N."/>
            <person name="Tanikawa S."/>
            <person name="Fujita N."/>
            <person name="Harayama S."/>
        </authorList>
    </citation>
    <scope>NUCLEOTIDE SEQUENCE [LARGE SCALE GENOMIC DNA]</scope>
    <source>
        <strain evidence="2 3">B4</strain>
        <plasmid evidence="2 3">pROB01</plasmid>
    </source>
</reference>
<accession>C1BD66</accession>
<keyword evidence="2" id="KW-0614">Plasmid</keyword>
<dbReference type="HOGENOM" id="CLU_007884_3_3_11"/>
<dbReference type="GO" id="GO:0005737">
    <property type="term" value="C:cytoplasm"/>
    <property type="evidence" value="ECO:0007669"/>
    <property type="project" value="TreeGrafter"/>
</dbReference>